<dbReference type="SUPFAM" id="SSF82784">
    <property type="entry name" value="OsmC-like"/>
    <property type="match status" value="1"/>
</dbReference>
<dbReference type="InterPro" id="IPR019904">
    <property type="entry name" value="Peroxiredoxin_OsmC"/>
</dbReference>
<dbReference type="Pfam" id="PF02566">
    <property type="entry name" value="OsmC"/>
    <property type="match status" value="1"/>
</dbReference>
<gene>
    <name evidence="1" type="ORF">RxyAA322_05020</name>
</gene>
<dbReference type="InterPro" id="IPR036102">
    <property type="entry name" value="OsmC/Ohrsf"/>
</dbReference>
<dbReference type="RefSeq" id="WP_143526767.1">
    <property type="nucleotide sequence ID" value="NZ_AP019791.1"/>
</dbReference>
<proteinExistence type="predicted"/>
<dbReference type="PANTHER" id="PTHR42830">
    <property type="entry name" value="OSMOTICALLY INDUCIBLE FAMILY PROTEIN"/>
    <property type="match status" value="1"/>
</dbReference>
<dbReference type="GO" id="GO:0006979">
    <property type="term" value="P:response to oxidative stress"/>
    <property type="evidence" value="ECO:0007669"/>
    <property type="project" value="InterPro"/>
</dbReference>
<dbReference type="EMBL" id="AP019791">
    <property type="protein sequence ID" value="BBL78648.1"/>
    <property type="molecule type" value="Genomic_DNA"/>
</dbReference>
<dbReference type="NCBIfam" id="TIGR03562">
    <property type="entry name" value="osmo_induc_OsmC"/>
    <property type="match status" value="1"/>
</dbReference>
<accession>A0A510HFD6</accession>
<evidence type="ECO:0000313" key="1">
    <source>
        <dbReference type="EMBL" id="BBL78648.1"/>
    </source>
</evidence>
<dbReference type="GO" id="GO:0004601">
    <property type="term" value="F:peroxidase activity"/>
    <property type="evidence" value="ECO:0007669"/>
    <property type="project" value="InterPro"/>
</dbReference>
<organism evidence="1 2">
    <name type="scientific">Rubrobacter xylanophilus</name>
    <dbReference type="NCBI Taxonomy" id="49319"/>
    <lineage>
        <taxon>Bacteria</taxon>
        <taxon>Bacillati</taxon>
        <taxon>Actinomycetota</taxon>
        <taxon>Rubrobacteria</taxon>
        <taxon>Rubrobacterales</taxon>
        <taxon>Rubrobacteraceae</taxon>
        <taxon>Rubrobacter</taxon>
    </lineage>
</organism>
<dbReference type="InterPro" id="IPR052707">
    <property type="entry name" value="OsmC_Ohr_Peroxiredoxin"/>
</dbReference>
<dbReference type="Gene3D" id="3.30.300.20">
    <property type="match status" value="1"/>
</dbReference>
<dbReference type="InterPro" id="IPR003718">
    <property type="entry name" value="OsmC/Ohr_fam"/>
</dbReference>
<keyword evidence="2" id="KW-1185">Reference proteome</keyword>
<dbReference type="PANTHER" id="PTHR42830:SF1">
    <property type="entry name" value="OSMOTICALLY INDUCIBLE FAMILY PROTEIN"/>
    <property type="match status" value="1"/>
</dbReference>
<reference evidence="1" key="1">
    <citation type="journal article" date="2019" name="Microbiol. Resour. Announc.">
        <title>Complete Genome Sequence of Rubrobacter xylanophilus Strain AA3-22, Isolated from Arima Onsen in Japan.</title>
        <authorList>
            <person name="Tomariguchi N."/>
            <person name="Miyazaki K."/>
        </authorList>
    </citation>
    <scope>NUCLEOTIDE SEQUENCE [LARGE SCALE GENOMIC DNA]</scope>
    <source>
        <strain evidence="1">AA3-22</strain>
    </source>
</reference>
<dbReference type="OrthoDB" id="9807532at2"/>
<dbReference type="InterPro" id="IPR015946">
    <property type="entry name" value="KH_dom-like_a/b"/>
</dbReference>
<name>A0A510HFD6_9ACTN</name>
<protein>
    <submittedName>
        <fullName evidence="1">Peroxiredoxin</fullName>
    </submittedName>
</protein>
<sequence length="145" mass="15002">MSETVVVRRASAKWTGTLAGGEGRLSLQSSGALKGAPVSWVSRTGRPTGLTSPEELLAAAHAACFAMALSHTISEMGGEPEELEVEAACSFDQENLEISGVELVVRGSAGNLGSLREAAERAEGLCPVSNALRGNARISLTVHEV</sequence>
<dbReference type="AlphaFoldDB" id="A0A510HFD6"/>
<dbReference type="Proteomes" id="UP000318065">
    <property type="component" value="Chromosome"/>
</dbReference>
<evidence type="ECO:0000313" key="2">
    <source>
        <dbReference type="Proteomes" id="UP000318065"/>
    </source>
</evidence>